<name>E1Y8I8_9BACT</name>
<dbReference type="EMBL" id="FR695864">
    <property type="protein sequence ID" value="CBX26882.1"/>
    <property type="molecule type" value="Genomic_DNA"/>
</dbReference>
<proteinExistence type="predicted"/>
<accession>E1Y8I8</accession>
<reference evidence="1" key="1">
    <citation type="journal article" date="2011" name="Environ. Microbiol.">
        <title>Genomic insights into the metabolic potential of the polycyclic aromatic hydrocarbon degrading sulfate-reducing Deltaproteobacterium N47.</title>
        <authorList>
            <person name="Bergmann F."/>
            <person name="Selesi D."/>
            <person name="Weinmaier T."/>
            <person name="Tischler P."/>
            <person name="Rattei T."/>
            <person name="Meckenstock R.U."/>
        </authorList>
    </citation>
    <scope>NUCLEOTIDE SEQUENCE</scope>
</reference>
<protein>
    <submittedName>
        <fullName evidence="1">Uncharacterized protein</fullName>
    </submittedName>
</protein>
<dbReference type="AlphaFoldDB" id="E1Y8I8"/>
<organism evidence="1">
    <name type="scientific">uncultured Desulfobacterium sp</name>
    <dbReference type="NCBI Taxonomy" id="201089"/>
    <lineage>
        <taxon>Bacteria</taxon>
        <taxon>Pseudomonadati</taxon>
        <taxon>Thermodesulfobacteriota</taxon>
        <taxon>Desulfobacteria</taxon>
        <taxon>Desulfobacterales</taxon>
        <taxon>Desulfobacteriaceae</taxon>
        <taxon>Desulfobacterium</taxon>
        <taxon>environmental samples</taxon>
    </lineage>
</organism>
<evidence type="ECO:0000313" key="1">
    <source>
        <dbReference type="EMBL" id="CBX26882.1"/>
    </source>
</evidence>
<sequence>MGISDQDLEVFCSKAITDYFMRARFAYNIREELKMLIDPCQKMVTNFQY</sequence>
<gene>
    <name evidence="1" type="ORF">N47_A09110</name>
</gene>